<reference evidence="2" key="1">
    <citation type="journal article" date="2018" name="Arch. Virol.">
        <title>Complete genome sequence and analysis of ictalurid herpesvirus 2.</title>
        <authorList>
            <person name="Borzak R."/>
            <person name="Haluk T."/>
            <person name="Bartha D."/>
            <person name="Doszpoly A."/>
        </authorList>
    </citation>
    <scope>NUCLEOTIDE SEQUENCE</scope>
    <source>
        <strain evidence="2">760/94</strain>
    </source>
</reference>
<keyword evidence="3" id="KW-1185">Reference proteome</keyword>
<dbReference type="GeneID" id="35414685"/>
<evidence type="ECO:0000313" key="3">
    <source>
        <dbReference type="Proteomes" id="UP000242696"/>
    </source>
</evidence>
<dbReference type="KEGG" id="vg:35414685"/>
<name>A0A2H5AJG7_9VIRU</name>
<dbReference type="EMBL" id="MG271984">
    <property type="protein sequence ID" value="AUG72293.1"/>
    <property type="molecule type" value="Genomic_DNA"/>
</dbReference>
<feature type="coiled-coil region" evidence="1">
    <location>
        <begin position="82"/>
        <end position="137"/>
    </location>
</feature>
<keyword evidence="1" id="KW-0175">Coiled coil</keyword>
<evidence type="ECO:0000256" key="1">
    <source>
        <dbReference type="SAM" id="Coils"/>
    </source>
</evidence>
<sequence>MICIISVLPMYLLYTIKINDWFFKTISKRVKMVFSDVVLMTAWRIFDFMSSFYEVFYVLPEVIEKQRLLEEEMIHHNKEILAEKLQGAMDALEIQNDRIKQATIEDDMRVEAINKKLEDLEQRIGKADDRRKNWLEQQMLAVQTEGVIIQRGIKQRYTILHTNQELVRTLSIKKNTIDSGAIDLRLLGGTAVIDQFIETVRTAINARNNYDNATVLADLKLSNMPITPGSVAAYDIA</sequence>
<accession>A0A2H5AJG7</accession>
<dbReference type="RefSeq" id="YP_009447865.1">
    <property type="nucleotide sequence ID" value="NC_036579.1"/>
</dbReference>
<dbReference type="Proteomes" id="UP000242696">
    <property type="component" value="Segment"/>
</dbReference>
<organism evidence="2">
    <name type="scientific">black bullhead herpesvirus</name>
    <dbReference type="NCBI Taxonomy" id="508441"/>
    <lineage>
        <taxon>Viruses</taxon>
        <taxon>Duplodnaviria</taxon>
        <taxon>Heunggongvirae</taxon>
        <taxon>Peploviricota</taxon>
        <taxon>Herviviricetes</taxon>
        <taxon>Herpesvirales</taxon>
        <taxon>Alloherpesviridae</taxon>
        <taxon>Ictavirus</taxon>
        <taxon>Ictavirus ictaluridallo2</taxon>
    </lineage>
</organism>
<proteinExistence type="predicted"/>
<protein>
    <submittedName>
        <fullName evidence="2">ORF81</fullName>
    </submittedName>
</protein>
<evidence type="ECO:0000313" key="2">
    <source>
        <dbReference type="EMBL" id="AUG72293.1"/>
    </source>
</evidence>